<evidence type="ECO:0000259" key="2">
    <source>
        <dbReference type="Pfam" id="PF20151"/>
    </source>
</evidence>
<keyword evidence="1" id="KW-0472">Membrane</keyword>
<reference evidence="3 4" key="1">
    <citation type="submission" date="2021-08" db="EMBL/GenBank/DDBJ databases">
        <title>Draft Genome Sequence of Phanerochaete sordida strain YK-624.</title>
        <authorList>
            <person name="Mori T."/>
            <person name="Dohra H."/>
            <person name="Suzuki T."/>
            <person name="Kawagishi H."/>
            <person name="Hirai H."/>
        </authorList>
    </citation>
    <scope>NUCLEOTIDE SEQUENCE [LARGE SCALE GENOMIC DNA]</scope>
    <source>
        <strain evidence="3 4">YK-624</strain>
    </source>
</reference>
<keyword evidence="1" id="KW-0812">Transmembrane</keyword>
<keyword evidence="1" id="KW-1133">Transmembrane helix</keyword>
<protein>
    <recommendedName>
        <fullName evidence="2">DUF6533 domain-containing protein</fullName>
    </recommendedName>
</protein>
<evidence type="ECO:0000256" key="1">
    <source>
        <dbReference type="SAM" id="Phobius"/>
    </source>
</evidence>
<dbReference type="OrthoDB" id="3038503at2759"/>
<name>A0A9P3GNW0_9APHY</name>
<accession>A0A9P3GNW0</accession>
<proteinExistence type="predicted"/>
<dbReference type="Proteomes" id="UP000703269">
    <property type="component" value="Unassembled WGS sequence"/>
</dbReference>
<dbReference type="Pfam" id="PF20151">
    <property type="entry name" value="DUF6533"/>
    <property type="match status" value="1"/>
</dbReference>
<gene>
    <name evidence="3" type="ORF">PsYK624_150940</name>
</gene>
<evidence type="ECO:0000313" key="4">
    <source>
        <dbReference type="Proteomes" id="UP000703269"/>
    </source>
</evidence>
<organism evidence="3 4">
    <name type="scientific">Phanerochaete sordida</name>
    <dbReference type="NCBI Taxonomy" id="48140"/>
    <lineage>
        <taxon>Eukaryota</taxon>
        <taxon>Fungi</taxon>
        <taxon>Dikarya</taxon>
        <taxon>Basidiomycota</taxon>
        <taxon>Agaricomycotina</taxon>
        <taxon>Agaricomycetes</taxon>
        <taxon>Polyporales</taxon>
        <taxon>Phanerochaetaceae</taxon>
        <taxon>Phanerochaete</taxon>
    </lineage>
</organism>
<feature type="domain" description="DUF6533" evidence="2">
    <location>
        <begin position="24"/>
        <end position="65"/>
    </location>
</feature>
<dbReference type="AlphaFoldDB" id="A0A9P3GNW0"/>
<evidence type="ECO:0000313" key="3">
    <source>
        <dbReference type="EMBL" id="GJE98857.1"/>
    </source>
</evidence>
<comment type="caution">
    <text evidence="3">The sequence shown here is derived from an EMBL/GenBank/DDBJ whole genome shotgun (WGS) entry which is preliminary data.</text>
</comment>
<feature type="transmembrane region" description="Helical" evidence="1">
    <location>
        <begin position="53"/>
        <end position="70"/>
    </location>
</feature>
<keyword evidence="4" id="KW-1185">Reference proteome</keyword>
<dbReference type="InterPro" id="IPR045340">
    <property type="entry name" value="DUF6533"/>
</dbReference>
<dbReference type="EMBL" id="BPQB01000096">
    <property type="protein sequence ID" value="GJE98857.1"/>
    <property type="molecule type" value="Genomic_DNA"/>
</dbReference>
<sequence length="91" mass="10349">MSTTSGLSLSYINALAIGKQSRGAAIGLLFYDHLISLDREIELVWTTDKRRPAFWLYIFNRFFALAYYIFDTIPITPAGRTPSNLCHIPHV</sequence>